<evidence type="ECO:0000313" key="3">
    <source>
        <dbReference type="Proteomes" id="UP000007305"/>
    </source>
</evidence>
<reference evidence="3" key="1">
    <citation type="submission" date="2015-12" db="EMBL/GenBank/DDBJ databases">
        <title>Update maize B73 reference genome by single molecule sequencing technologies.</title>
        <authorList>
            <consortium name="Maize Genome Sequencing Project"/>
            <person name="Ware D."/>
        </authorList>
    </citation>
    <scope>NUCLEOTIDE SEQUENCE [LARGE SCALE GENOMIC DNA]</scope>
    <source>
        <strain evidence="3">cv. B73</strain>
    </source>
</reference>
<reference evidence="2" key="3">
    <citation type="submission" date="2021-05" db="UniProtKB">
        <authorList>
            <consortium name="EnsemblPlants"/>
        </authorList>
    </citation>
    <scope>IDENTIFICATION</scope>
    <source>
        <strain evidence="2">cv. B73</strain>
    </source>
</reference>
<feature type="region of interest" description="Disordered" evidence="1">
    <location>
        <begin position="101"/>
        <end position="120"/>
    </location>
</feature>
<protein>
    <submittedName>
        <fullName evidence="2">Uncharacterized protein</fullName>
    </submittedName>
</protein>
<feature type="compositionally biased region" description="Basic and acidic residues" evidence="1">
    <location>
        <begin position="104"/>
        <end position="120"/>
    </location>
</feature>
<accession>A0A804Q406</accession>
<dbReference type="InParanoid" id="A0A804Q406"/>
<feature type="compositionally biased region" description="Basic and acidic residues" evidence="1">
    <location>
        <begin position="1"/>
        <end position="21"/>
    </location>
</feature>
<name>A0A804Q406_MAIZE</name>
<feature type="region of interest" description="Disordered" evidence="1">
    <location>
        <begin position="1"/>
        <end position="84"/>
    </location>
</feature>
<keyword evidence="3" id="KW-1185">Reference proteome</keyword>
<dbReference type="EnsemblPlants" id="Zm00001eb300070_T001">
    <property type="protein sequence ID" value="Zm00001eb300070_P001"/>
    <property type="gene ID" value="Zm00001eb300070"/>
</dbReference>
<feature type="compositionally biased region" description="Low complexity" evidence="1">
    <location>
        <begin position="68"/>
        <end position="84"/>
    </location>
</feature>
<dbReference type="FunCoup" id="A0A804Q406">
    <property type="interactions" value="1"/>
</dbReference>
<evidence type="ECO:0000313" key="2">
    <source>
        <dbReference type="EnsemblPlants" id="Zm00001eb300070_P001"/>
    </source>
</evidence>
<sequence length="120" mass="13076">PEDEERPRRPDGLRQRQERLRHGQVGHPVGGGRRAATHAAVPQRVDLRVDDPRHRAHAGGEEDDVERQAQQRQPAVPARAPAGVPQPALAVARVAHRVVGHQARAREEPAGARRAEAALA</sequence>
<dbReference type="Proteomes" id="UP000007305">
    <property type="component" value="Chromosome 7"/>
</dbReference>
<reference evidence="2" key="2">
    <citation type="submission" date="2019-07" db="EMBL/GenBank/DDBJ databases">
        <authorList>
            <person name="Seetharam A."/>
            <person name="Woodhouse M."/>
            <person name="Cannon E."/>
        </authorList>
    </citation>
    <scope>NUCLEOTIDE SEQUENCE [LARGE SCALE GENOMIC DNA]</scope>
    <source>
        <strain evidence="2">cv. B73</strain>
    </source>
</reference>
<proteinExistence type="predicted"/>
<dbReference type="Gramene" id="Zm00001eb300070_T001">
    <property type="protein sequence ID" value="Zm00001eb300070_P001"/>
    <property type="gene ID" value="Zm00001eb300070"/>
</dbReference>
<dbReference type="AlphaFoldDB" id="A0A804Q406"/>
<organism evidence="2 3">
    <name type="scientific">Zea mays</name>
    <name type="common">Maize</name>
    <dbReference type="NCBI Taxonomy" id="4577"/>
    <lineage>
        <taxon>Eukaryota</taxon>
        <taxon>Viridiplantae</taxon>
        <taxon>Streptophyta</taxon>
        <taxon>Embryophyta</taxon>
        <taxon>Tracheophyta</taxon>
        <taxon>Spermatophyta</taxon>
        <taxon>Magnoliopsida</taxon>
        <taxon>Liliopsida</taxon>
        <taxon>Poales</taxon>
        <taxon>Poaceae</taxon>
        <taxon>PACMAD clade</taxon>
        <taxon>Panicoideae</taxon>
        <taxon>Andropogonodae</taxon>
        <taxon>Andropogoneae</taxon>
        <taxon>Tripsacinae</taxon>
        <taxon>Zea</taxon>
    </lineage>
</organism>
<evidence type="ECO:0000256" key="1">
    <source>
        <dbReference type="SAM" id="MobiDB-lite"/>
    </source>
</evidence>